<proteinExistence type="predicted"/>
<name>A0A0F9FS70_9ZZZZ</name>
<comment type="caution">
    <text evidence="1">The sequence shown here is derived from an EMBL/GenBank/DDBJ whole genome shotgun (WGS) entry which is preliminary data.</text>
</comment>
<sequence>IKGVTVIKLKHNWPGWWSKIELFRPDLSSDNTTIYFDLDVLILKDISEFSRICRRASMPLMLRSCDRVGEANDWPSSSIMSWMGKCMNRVYYEFIKDSEEAIKRIRKGTSRAGQRTDQGFIRQVINPRKFQDLLPKDYIMFKMQYLNFNFWNIQSIWESRCYKIKIFEISNQLVK</sequence>
<evidence type="ECO:0000313" key="1">
    <source>
        <dbReference type="EMBL" id="KKL89028.1"/>
    </source>
</evidence>
<reference evidence="1" key="1">
    <citation type="journal article" date="2015" name="Nature">
        <title>Complex archaea that bridge the gap between prokaryotes and eukaryotes.</title>
        <authorList>
            <person name="Spang A."/>
            <person name="Saw J.H."/>
            <person name="Jorgensen S.L."/>
            <person name="Zaremba-Niedzwiedzka K."/>
            <person name="Martijn J."/>
            <person name="Lind A.E."/>
            <person name="van Eijk R."/>
            <person name="Schleper C."/>
            <person name="Guy L."/>
            <person name="Ettema T.J."/>
        </authorList>
    </citation>
    <scope>NUCLEOTIDE SEQUENCE</scope>
</reference>
<organism evidence="1">
    <name type="scientific">marine sediment metagenome</name>
    <dbReference type="NCBI Taxonomy" id="412755"/>
    <lineage>
        <taxon>unclassified sequences</taxon>
        <taxon>metagenomes</taxon>
        <taxon>ecological metagenomes</taxon>
    </lineage>
</organism>
<dbReference type="EMBL" id="LAZR01020398">
    <property type="protein sequence ID" value="KKL89028.1"/>
    <property type="molecule type" value="Genomic_DNA"/>
</dbReference>
<gene>
    <name evidence="1" type="ORF">LCGC14_1918760</name>
</gene>
<protein>
    <recommendedName>
        <fullName evidence="2">Nucleotide-diphospho-sugar transferase domain-containing protein</fullName>
    </recommendedName>
</protein>
<dbReference type="AlphaFoldDB" id="A0A0F9FS70"/>
<feature type="non-terminal residue" evidence="1">
    <location>
        <position position="1"/>
    </location>
</feature>
<accession>A0A0F9FS70</accession>
<evidence type="ECO:0008006" key="2">
    <source>
        <dbReference type="Google" id="ProtNLM"/>
    </source>
</evidence>